<dbReference type="SUPFAM" id="SSF53254">
    <property type="entry name" value="Phosphoglycerate mutase-like"/>
    <property type="match status" value="1"/>
</dbReference>
<gene>
    <name evidence="1" type="ORF">A2717_01835</name>
</gene>
<dbReference type="InterPro" id="IPR029033">
    <property type="entry name" value="His_PPase_superfam"/>
</dbReference>
<dbReference type="Proteomes" id="UP000177610">
    <property type="component" value="Unassembled WGS sequence"/>
</dbReference>
<reference evidence="1 2" key="1">
    <citation type="journal article" date="2016" name="Nat. Commun.">
        <title>Thousands of microbial genomes shed light on interconnected biogeochemical processes in an aquifer system.</title>
        <authorList>
            <person name="Anantharaman K."/>
            <person name="Brown C.T."/>
            <person name="Hug L.A."/>
            <person name="Sharon I."/>
            <person name="Castelle C.J."/>
            <person name="Probst A.J."/>
            <person name="Thomas B.C."/>
            <person name="Singh A."/>
            <person name="Wilkins M.J."/>
            <person name="Karaoz U."/>
            <person name="Brodie E.L."/>
            <person name="Williams K.H."/>
            <person name="Hubbard S.S."/>
            <person name="Banfield J.F."/>
        </authorList>
    </citation>
    <scope>NUCLEOTIDE SEQUENCE [LARGE SCALE GENOMIC DNA]</scope>
</reference>
<evidence type="ECO:0000313" key="1">
    <source>
        <dbReference type="EMBL" id="OGE74269.1"/>
    </source>
</evidence>
<organism evidence="1 2">
    <name type="scientific">Candidatus Doudnabacteria bacterium RIFCSPHIGHO2_01_FULL_41_86</name>
    <dbReference type="NCBI Taxonomy" id="1817821"/>
    <lineage>
        <taxon>Bacteria</taxon>
        <taxon>Candidatus Doudnaibacteriota</taxon>
    </lineage>
</organism>
<dbReference type="EMBL" id="MFEH01000001">
    <property type="protein sequence ID" value="OGE74269.1"/>
    <property type="molecule type" value="Genomic_DNA"/>
</dbReference>
<dbReference type="Gene3D" id="3.40.50.1240">
    <property type="entry name" value="Phosphoglycerate mutase-like"/>
    <property type="match status" value="1"/>
</dbReference>
<name>A0A1F5N9F7_9BACT</name>
<proteinExistence type="predicted"/>
<dbReference type="STRING" id="1817821.A2717_01835"/>
<evidence type="ECO:0000313" key="2">
    <source>
        <dbReference type="Proteomes" id="UP000177610"/>
    </source>
</evidence>
<dbReference type="AlphaFoldDB" id="A0A1F5N9F7"/>
<protein>
    <submittedName>
        <fullName evidence="1">Uncharacterized protein</fullName>
    </submittedName>
</protein>
<accession>A0A1F5N9F7</accession>
<comment type="caution">
    <text evidence="1">The sequence shown here is derived from an EMBL/GenBank/DDBJ whole genome shotgun (WGS) entry which is preliminary data.</text>
</comment>
<sequence>MPQVLKRTLDTNPYQDLNYSRSTFVLESDMKTLTYRRHSLKDGHYISKAGIELARDEAEVYESRPDAVEFSCVFHGPFVRTAQTALAFCCALTVTPPDAMPIIEEIGNDAIVALIVNDAFKAAVAKGESNYQATVSSHSATELSDLSRTAMAAVTKMFDAMKDKNDVGIAFGHSPIIELAVCNMSGLPDGWNELNEMDGLVLEQDDAGQIRVVELIRANREQPATA</sequence>